<dbReference type="FunFam" id="1.10.8.60:FF:000014">
    <property type="entry name" value="DNA-binding transcriptional regulator NtrC"/>
    <property type="match status" value="1"/>
</dbReference>
<keyword evidence="1" id="KW-0547">Nucleotide-binding</keyword>
<dbReference type="GO" id="GO:0005524">
    <property type="term" value="F:ATP binding"/>
    <property type="evidence" value="ECO:0007669"/>
    <property type="project" value="UniProtKB-KW"/>
</dbReference>
<dbReference type="SUPFAM" id="SSF52540">
    <property type="entry name" value="P-loop containing nucleoside triphosphate hydrolases"/>
    <property type="match status" value="1"/>
</dbReference>
<keyword evidence="5" id="KW-0010">Activator</keyword>
<feature type="domain" description="Response regulatory" evidence="9">
    <location>
        <begin position="5"/>
        <end position="119"/>
    </location>
</feature>
<dbReference type="Pfam" id="PF00158">
    <property type="entry name" value="Sigma54_activat"/>
    <property type="match status" value="1"/>
</dbReference>
<keyword evidence="11" id="KW-1185">Reference proteome</keyword>
<evidence type="ECO:0000256" key="4">
    <source>
        <dbReference type="ARBA" id="ARBA00023125"/>
    </source>
</evidence>
<dbReference type="PROSITE" id="PS50045">
    <property type="entry name" value="SIGMA54_INTERACT_4"/>
    <property type="match status" value="1"/>
</dbReference>
<comment type="caution">
    <text evidence="10">The sequence shown here is derived from an EMBL/GenBank/DDBJ whole genome shotgun (WGS) entry which is preliminary data.</text>
</comment>
<dbReference type="InterPro" id="IPR002078">
    <property type="entry name" value="Sigma_54_int"/>
</dbReference>
<dbReference type="PROSITE" id="PS00676">
    <property type="entry name" value="SIGMA54_INTERACT_2"/>
    <property type="match status" value="1"/>
</dbReference>
<keyword evidence="4" id="KW-0238">DNA-binding</keyword>
<evidence type="ECO:0000259" key="8">
    <source>
        <dbReference type="PROSITE" id="PS50045"/>
    </source>
</evidence>
<dbReference type="SMART" id="SM00382">
    <property type="entry name" value="AAA"/>
    <property type="match status" value="1"/>
</dbReference>
<reference evidence="10 11" key="1">
    <citation type="journal article" date="2013" name="BMC Microbiol.">
        <title>Identification of the type II cytochrome c maturation pathway in anammox bacteria by comparative genomics.</title>
        <authorList>
            <person name="Ferousi C."/>
            <person name="Speth D.R."/>
            <person name="Reimann J."/>
            <person name="Op den Camp H.J."/>
            <person name="Allen J.W."/>
            <person name="Keltjens J.T."/>
            <person name="Jetten M.S."/>
        </authorList>
    </citation>
    <scope>NUCLEOTIDE SEQUENCE [LARGE SCALE GENOMIC DNA]</scope>
    <source>
        <strain evidence="10">RU1</strain>
    </source>
</reference>
<dbReference type="Pfam" id="PF02954">
    <property type="entry name" value="HTH_8"/>
    <property type="match status" value="1"/>
</dbReference>
<name>A0A0M2UZF0_9BACT</name>
<dbReference type="Proteomes" id="UP000034954">
    <property type="component" value="Unassembled WGS sequence"/>
</dbReference>
<dbReference type="EMBL" id="LAQJ01000008">
    <property type="protein sequence ID" value="KKO21202.1"/>
    <property type="molecule type" value="Genomic_DNA"/>
</dbReference>
<dbReference type="InterPro" id="IPR025944">
    <property type="entry name" value="Sigma_54_int_dom_CS"/>
</dbReference>
<evidence type="ECO:0000256" key="2">
    <source>
        <dbReference type="ARBA" id="ARBA00022840"/>
    </source>
</evidence>
<proteinExistence type="predicted"/>
<evidence type="ECO:0000256" key="6">
    <source>
        <dbReference type="ARBA" id="ARBA00023163"/>
    </source>
</evidence>
<dbReference type="AlphaFoldDB" id="A0A0M2UZF0"/>
<dbReference type="PANTHER" id="PTHR32071">
    <property type="entry name" value="TRANSCRIPTIONAL REGULATORY PROTEIN"/>
    <property type="match status" value="1"/>
</dbReference>
<dbReference type="InterPro" id="IPR058031">
    <property type="entry name" value="AAA_lid_NorR"/>
</dbReference>
<dbReference type="Pfam" id="PF25601">
    <property type="entry name" value="AAA_lid_14"/>
    <property type="match status" value="1"/>
</dbReference>
<dbReference type="InterPro" id="IPR011006">
    <property type="entry name" value="CheY-like_superfamily"/>
</dbReference>
<organism evidence="10 11">
    <name type="scientific">Candidatus Brocadia fulgida</name>
    <dbReference type="NCBI Taxonomy" id="380242"/>
    <lineage>
        <taxon>Bacteria</taxon>
        <taxon>Pseudomonadati</taxon>
        <taxon>Planctomycetota</taxon>
        <taxon>Candidatus Brocadiia</taxon>
        <taxon>Candidatus Brocadiales</taxon>
        <taxon>Candidatus Brocadiaceae</taxon>
        <taxon>Candidatus Brocadia</taxon>
    </lineage>
</organism>
<dbReference type="InterPro" id="IPR009057">
    <property type="entry name" value="Homeodomain-like_sf"/>
</dbReference>
<dbReference type="InterPro" id="IPR002197">
    <property type="entry name" value="HTH_Fis"/>
</dbReference>
<dbReference type="InterPro" id="IPR025943">
    <property type="entry name" value="Sigma_54_int_dom_ATP-bd_2"/>
</dbReference>
<dbReference type="PROSITE" id="PS00675">
    <property type="entry name" value="SIGMA54_INTERACT_1"/>
    <property type="match status" value="1"/>
</dbReference>
<dbReference type="Gene3D" id="3.40.50.300">
    <property type="entry name" value="P-loop containing nucleotide triphosphate hydrolases"/>
    <property type="match status" value="1"/>
</dbReference>
<dbReference type="SUPFAM" id="SSF46689">
    <property type="entry name" value="Homeodomain-like"/>
    <property type="match status" value="1"/>
</dbReference>
<dbReference type="PROSITE" id="PS50110">
    <property type="entry name" value="RESPONSE_REGULATORY"/>
    <property type="match status" value="1"/>
</dbReference>
<dbReference type="GO" id="GO:0000160">
    <property type="term" value="P:phosphorelay signal transduction system"/>
    <property type="evidence" value="ECO:0007669"/>
    <property type="project" value="InterPro"/>
</dbReference>
<dbReference type="SMART" id="SM00448">
    <property type="entry name" value="REC"/>
    <property type="match status" value="1"/>
</dbReference>
<evidence type="ECO:0000256" key="1">
    <source>
        <dbReference type="ARBA" id="ARBA00022741"/>
    </source>
</evidence>
<evidence type="ECO:0000259" key="9">
    <source>
        <dbReference type="PROSITE" id="PS50110"/>
    </source>
</evidence>
<dbReference type="Pfam" id="PF00072">
    <property type="entry name" value="Response_reg"/>
    <property type="match status" value="1"/>
</dbReference>
<protein>
    <submittedName>
        <fullName evidence="10">Two-component response regulator</fullName>
    </submittedName>
</protein>
<dbReference type="Gene3D" id="3.40.50.2300">
    <property type="match status" value="1"/>
</dbReference>
<keyword evidence="7" id="KW-0597">Phosphoprotein</keyword>
<dbReference type="CDD" id="cd00009">
    <property type="entry name" value="AAA"/>
    <property type="match status" value="1"/>
</dbReference>
<feature type="domain" description="Sigma-54 factor interaction" evidence="8">
    <location>
        <begin position="144"/>
        <end position="373"/>
    </location>
</feature>
<dbReference type="InterPro" id="IPR001789">
    <property type="entry name" value="Sig_transdc_resp-reg_receiver"/>
</dbReference>
<evidence type="ECO:0000256" key="3">
    <source>
        <dbReference type="ARBA" id="ARBA00023015"/>
    </source>
</evidence>
<dbReference type="PANTHER" id="PTHR32071:SF113">
    <property type="entry name" value="ALGINATE BIOSYNTHESIS TRANSCRIPTIONAL REGULATORY PROTEIN ALGB"/>
    <property type="match status" value="1"/>
</dbReference>
<evidence type="ECO:0000256" key="5">
    <source>
        <dbReference type="ARBA" id="ARBA00023159"/>
    </source>
</evidence>
<feature type="modified residue" description="4-aspartylphosphate" evidence="7">
    <location>
        <position position="54"/>
    </location>
</feature>
<evidence type="ECO:0000313" key="11">
    <source>
        <dbReference type="Proteomes" id="UP000034954"/>
    </source>
</evidence>
<accession>A0A0M2UZF0</accession>
<dbReference type="Gene3D" id="1.10.8.60">
    <property type="match status" value="1"/>
</dbReference>
<dbReference type="Gene3D" id="1.10.10.60">
    <property type="entry name" value="Homeodomain-like"/>
    <property type="match status" value="1"/>
</dbReference>
<sequence>MTKPRILLIDDDKTALDGLVKILAHDGYPVSGALSGYEALNLLSGKTFDIVVTDMKLPGMGGLSLIHELRKKEEPMAIVVITAYSSVKTAVEAIKCGADDYLTKPVNVEELELVLEKLWERQQLIFQNRLLKEKLKDKYKSSELVGSTPQMQGIFKTIEDVAPSAASILILGETGTGKELVANAIHYQSDRSSKPLVALHCAALSEGVLESELFGHEKGAFTGAIQARKGRFEMADGGTLFLDEVGEMSLKVQVKLLRVLEKGEFERVGGEKTLKVDVRLIAATNRNLEREVSEGRFREDLFYRLNVITVHLPPLRERRDDIPLLSNFFVIKYIKKYKKEIRGFDPDAMEALCLYQWPGNVRELENVMERAVVLCKKSMIAIDLLPKNIVPNKEDVSMIKIPLGTSLKEAEKEIIQKTLQMAQGSKKEAAKILGISSRKIEYKVKEWS</sequence>
<gene>
    <name evidence="10" type="ORF">BROFUL_00084</name>
</gene>
<dbReference type="PROSITE" id="PS00688">
    <property type="entry name" value="SIGMA54_INTERACT_3"/>
    <property type="match status" value="1"/>
</dbReference>
<dbReference type="SUPFAM" id="SSF52172">
    <property type="entry name" value="CheY-like"/>
    <property type="match status" value="1"/>
</dbReference>
<dbReference type="PRINTS" id="PR01590">
    <property type="entry name" value="HTHFIS"/>
</dbReference>
<evidence type="ECO:0000313" key="10">
    <source>
        <dbReference type="EMBL" id="KKO21202.1"/>
    </source>
</evidence>
<evidence type="ECO:0000256" key="7">
    <source>
        <dbReference type="PROSITE-ProRule" id="PRU00169"/>
    </source>
</evidence>
<keyword evidence="6" id="KW-0804">Transcription</keyword>
<dbReference type="InterPro" id="IPR027417">
    <property type="entry name" value="P-loop_NTPase"/>
</dbReference>
<keyword evidence="2" id="KW-0067">ATP-binding</keyword>
<dbReference type="FunFam" id="3.40.50.300:FF:000006">
    <property type="entry name" value="DNA-binding transcriptional regulator NtrC"/>
    <property type="match status" value="1"/>
</dbReference>
<dbReference type="GO" id="GO:0006355">
    <property type="term" value="P:regulation of DNA-templated transcription"/>
    <property type="evidence" value="ECO:0007669"/>
    <property type="project" value="InterPro"/>
</dbReference>
<dbReference type="InterPro" id="IPR003593">
    <property type="entry name" value="AAA+_ATPase"/>
</dbReference>
<dbReference type="GO" id="GO:0043565">
    <property type="term" value="F:sequence-specific DNA binding"/>
    <property type="evidence" value="ECO:0007669"/>
    <property type="project" value="InterPro"/>
</dbReference>
<keyword evidence="3" id="KW-0805">Transcription regulation</keyword>
<dbReference type="InterPro" id="IPR025662">
    <property type="entry name" value="Sigma_54_int_dom_ATP-bd_1"/>
</dbReference>